<proteinExistence type="predicted"/>
<reference evidence="1" key="1">
    <citation type="submission" date="2018-02" db="EMBL/GenBank/DDBJ databases">
        <title>Rhizophora mucronata_Transcriptome.</title>
        <authorList>
            <person name="Meera S.P."/>
            <person name="Sreeshan A."/>
            <person name="Augustine A."/>
        </authorList>
    </citation>
    <scope>NUCLEOTIDE SEQUENCE</scope>
    <source>
        <tissue evidence="1">Leaf</tissue>
    </source>
</reference>
<sequence length="42" mass="4622">MACRCSGSLCCVILEPILIESSLCFLSIFGPSFEVVNCLIYF</sequence>
<dbReference type="EMBL" id="GGEC01062431">
    <property type="protein sequence ID" value="MBX42915.1"/>
    <property type="molecule type" value="Transcribed_RNA"/>
</dbReference>
<accession>A0A2P2NKF4</accession>
<organism evidence="1">
    <name type="scientific">Rhizophora mucronata</name>
    <name type="common">Asiatic mangrove</name>
    <dbReference type="NCBI Taxonomy" id="61149"/>
    <lineage>
        <taxon>Eukaryota</taxon>
        <taxon>Viridiplantae</taxon>
        <taxon>Streptophyta</taxon>
        <taxon>Embryophyta</taxon>
        <taxon>Tracheophyta</taxon>
        <taxon>Spermatophyta</taxon>
        <taxon>Magnoliopsida</taxon>
        <taxon>eudicotyledons</taxon>
        <taxon>Gunneridae</taxon>
        <taxon>Pentapetalae</taxon>
        <taxon>rosids</taxon>
        <taxon>fabids</taxon>
        <taxon>Malpighiales</taxon>
        <taxon>Rhizophoraceae</taxon>
        <taxon>Rhizophora</taxon>
    </lineage>
</organism>
<evidence type="ECO:0000313" key="1">
    <source>
        <dbReference type="EMBL" id="MBX42915.1"/>
    </source>
</evidence>
<name>A0A2P2NKF4_RHIMU</name>
<dbReference type="AlphaFoldDB" id="A0A2P2NKF4"/>
<protein>
    <submittedName>
        <fullName evidence="1">Uncharacterized protein</fullName>
    </submittedName>
</protein>